<dbReference type="AlphaFoldDB" id="A0AAE0S1N9"/>
<evidence type="ECO:0000313" key="5">
    <source>
        <dbReference type="Proteomes" id="UP001195483"/>
    </source>
</evidence>
<dbReference type="Gene3D" id="1.25.40.20">
    <property type="entry name" value="Ankyrin repeat-containing domain"/>
    <property type="match status" value="2"/>
</dbReference>
<keyword evidence="5" id="KW-1185">Reference proteome</keyword>
<reference evidence="4" key="3">
    <citation type="submission" date="2023-05" db="EMBL/GenBank/DDBJ databases">
        <authorList>
            <person name="Smith C.H."/>
        </authorList>
    </citation>
    <scope>NUCLEOTIDE SEQUENCE</scope>
    <source>
        <strain evidence="4">CHS0354</strain>
        <tissue evidence="4">Mantle</tissue>
    </source>
</reference>
<dbReference type="Pfam" id="PF13637">
    <property type="entry name" value="Ank_4"/>
    <property type="match status" value="2"/>
</dbReference>
<comment type="caution">
    <text evidence="4">The sequence shown here is derived from an EMBL/GenBank/DDBJ whole genome shotgun (WGS) entry which is preliminary data.</text>
</comment>
<dbReference type="PROSITE" id="PS50297">
    <property type="entry name" value="ANK_REP_REGION"/>
    <property type="match status" value="1"/>
</dbReference>
<reference evidence="4" key="2">
    <citation type="journal article" date="2021" name="Genome Biol. Evol.">
        <title>Developing a high-quality reference genome for a parasitic bivalve with doubly uniparental inheritance (Bivalvia: Unionida).</title>
        <authorList>
            <person name="Smith C.H."/>
        </authorList>
    </citation>
    <scope>NUCLEOTIDE SEQUENCE</scope>
    <source>
        <strain evidence="4">CHS0354</strain>
        <tissue evidence="4">Mantle</tissue>
    </source>
</reference>
<dbReference type="Pfam" id="PF12796">
    <property type="entry name" value="Ank_2"/>
    <property type="match status" value="1"/>
</dbReference>
<keyword evidence="1" id="KW-0677">Repeat</keyword>
<evidence type="ECO:0000256" key="2">
    <source>
        <dbReference type="ARBA" id="ARBA00023043"/>
    </source>
</evidence>
<keyword evidence="2 3" id="KW-0040">ANK repeat</keyword>
<dbReference type="SUPFAM" id="SSF48403">
    <property type="entry name" value="Ankyrin repeat"/>
    <property type="match status" value="1"/>
</dbReference>
<dbReference type="PANTHER" id="PTHR24198">
    <property type="entry name" value="ANKYRIN REPEAT AND PROTEIN KINASE DOMAIN-CONTAINING PROTEIN"/>
    <property type="match status" value="1"/>
</dbReference>
<dbReference type="PANTHER" id="PTHR24198:SF165">
    <property type="entry name" value="ANKYRIN REPEAT-CONTAINING PROTEIN-RELATED"/>
    <property type="match status" value="1"/>
</dbReference>
<evidence type="ECO:0000256" key="3">
    <source>
        <dbReference type="PROSITE-ProRule" id="PRU00023"/>
    </source>
</evidence>
<dbReference type="InterPro" id="IPR002110">
    <property type="entry name" value="Ankyrin_rpt"/>
</dbReference>
<protein>
    <submittedName>
        <fullName evidence="4">Uncharacterized protein</fullName>
    </submittedName>
</protein>
<dbReference type="EMBL" id="JAEAOA010001522">
    <property type="protein sequence ID" value="KAK3583459.1"/>
    <property type="molecule type" value="Genomic_DNA"/>
</dbReference>
<gene>
    <name evidence="4" type="ORF">CHS0354_025591</name>
</gene>
<organism evidence="4 5">
    <name type="scientific">Potamilus streckersoni</name>
    <dbReference type="NCBI Taxonomy" id="2493646"/>
    <lineage>
        <taxon>Eukaryota</taxon>
        <taxon>Metazoa</taxon>
        <taxon>Spiralia</taxon>
        <taxon>Lophotrochozoa</taxon>
        <taxon>Mollusca</taxon>
        <taxon>Bivalvia</taxon>
        <taxon>Autobranchia</taxon>
        <taxon>Heteroconchia</taxon>
        <taxon>Palaeoheterodonta</taxon>
        <taxon>Unionida</taxon>
        <taxon>Unionoidea</taxon>
        <taxon>Unionidae</taxon>
        <taxon>Ambleminae</taxon>
        <taxon>Lampsilini</taxon>
        <taxon>Potamilus</taxon>
    </lineage>
</organism>
<feature type="repeat" description="ANK" evidence="3">
    <location>
        <begin position="448"/>
        <end position="480"/>
    </location>
</feature>
<dbReference type="SMART" id="SM00248">
    <property type="entry name" value="ANK"/>
    <property type="match status" value="8"/>
</dbReference>
<dbReference type="PROSITE" id="PS50088">
    <property type="entry name" value="ANK_REPEAT"/>
    <property type="match status" value="2"/>
</dbReference>
<dbReference type="InterPro" id="IPR036770">
    <property type="entry name" value="Ankyrin_rpt-contain_sf"/>
</dbReference>
<proteinExistence type="predicted"/>
<feature type="repeat" description="ANK" evidence="3">
    <location>
        <begin position="223"/>
        <end position="255"/>
    </location>
</feature>
<sequence length="499" mass="56437">MEKEEKIVITTFNLCGILHVNPIQVIDKIKSLQGTYLSLDPSEESYSFGHDSIEHAVFIDYGDFFPERTLLYGPLQLICKRCTIKKYSKPLETTTQDSVLTLQPSYQTKLINRLVTELKGGNPQDFAIVSEATLWSCKDFRKTFLAECKEIHFLVDKDENSLLLHAINAYNRDLVVELLQELDHISETQKGKAAYVLKQSAIASCAHKDIYLLDKICENGLVDVNHILPNSIQHGSIDAIKFLLQSGADINYRSKKGENLIHIACLHGRHDIVRLLHSKRANLVNEFDNNNRSVGHCCATGGSVEILEFLLLLGIDPSYTDATGWNLLHYACWEGKEAMAKHIVDKYPNLLCEEIYEGGGLEMAKYLLKTYPTMLHEVDNSKRILAHNAAHSGNIALLRYLIQRGIDPWCRTSEEETLLHRACINGQLEMTKYLVQTYPTMLYEVDKSKRTPAHNAALDGNVGVLSYLIERGIDTWCRTSAEETLLHRACINGQLEMTK</sequence>
<evidence type="ECO:0000256" key="1">
    <source>
        <dbReference type="ARBA" id="ARBA00022737"/>
    </source>
</evidence>
<reference evidence="4" key="1">
    <citation type="journal article" date="2021" name="Genome Biol. Evol.">
        <title>A High-Quality Reference Genome for a Parasitic Bivalve with Doubly Uniparental Inheritance (Bivalvia: Unionida).</title>
        <authorList>
            <person name="Smith C.H."/>
        </authorList>
    </citation>
    <scope>NUCLEOTIDE SEQUENCE</scope>
    <source>
        <strain evidence="4">CHS0354</strain>
    </source>
</reference>
<dbReference type="Proteomes" id="UP001195483">
    <property type="component" value="Unassembled WGS sequence"/>
</dbReference>
<accession>A0AAE0S1N9</accession>
<evidence type="ECO:0000313" key="4">
    <source>
        <dbReference type="EMBL" id="KAK3583459.1"/>
    </source>
</evidence>
<name>A0AAE0S1N9_9BIVA</name>